<evidence type="ECO:0000256" key="1">
    <source>
        <dbReference type="ARBA" id="ARBA00022723"/>
    </source>
</evidence>
<dbReference type="Proteomes" id="UP000515861">
    <property type="component" value="Chromosome"/>
</dbReference>
<dbReference type="PANTHER" id="PTHR10827">
    <property type="entry name" value="RETICULOCALBIN"/>
    <property type="match status" value="1"/>
</dbReference>
<dbReference type="Gene3D" id="1.10.238.10">
    <property type="entry name" value="EF-hand"/>
    <property type="match status" value="2"/>
</dbReference>
<proteinExistence type="predicted"/>
<evidence type="ECO:0000256" key="3">
    <source>
        <dbReference type="SAM" id="SignalP"/>
    </source>
</evidence>
<dbReference type="KEGG" id="ssau:H8M03_06885"/>
<dbReference type="EMBL" id="CP060697">
    <property type="protein sequence ID" value="QNM81791.1"/>
    <property type="molecule type" value="Genomic_DNA"/>
</dbReference>
<dbReference type="InterPro" id="IPR011992">
    <property type="entry name" value="EF-hand-dom_pair"/>
</dbReference>
<dbReference type="GO" id="GO:0005509">
    <property type="term" value="F:calcium ion binding"/>
    <property type="evidence" value="ECO:0007669"/>
    <property type="project" value="InterPro"/>
</dbReference>
<protein>
    <submittedName>
        <fullName evidence="5">Calcium-binding protein</fullName>
    </submittedName>
</protein>
<dbReference type="PANTHER" id="PTHR10827:SF98">
    <property type="entry name" value="45 KDA CALCIUM-BINDING PROTEIN"/>
    <property type="match status" value="1"/>
</dbReference>
<gene>
    <name evidence="5" type="ORF">H8M03_06885</name>
</gene>
<dbReference type="InterPro" id="IPR002048">
    <property type="entry name" value="EF_hand_dom"/>
</dbReference>
<keyword evidence="1" id="KW-0479">Metal-binding</keyword>
<accession>A0A7G9KZJ2</accession>
<reference evidence="5 6" key="1">
    <citation type="submission" date="2020-08" db="EMBL/GenBank/DDBJ databases">
        <title>Sphingomonas sp. sand1-3 16S ribosomal RNA gene Genome sequencing and assembly.</title>
        <authorList>
            <person name="Kang M."/>
        </authorList>
    </citation>
    <scope>NUCLEOTIDE SEQUENCE [LARGE SCALE GENOMIC DNA]</scope>
    <source>
        <strain evidence="6">sand1-3</strain>
    </source>
</reference>
<feature type="domain" description="EF-hand" evidence="4">
    <location>
        <begin position="84"/>
        <end position="119"/>
    </location>
</feature>
<evidence type="ECO:0000259" key="4">
    <source>
        <dbReference type="PROSITE" id="PS50222"/>
    </source>
</evidence>
<dbReference type="RefSeq" id="WP_187478747.1">
    <property type="nucleotide sequence ID" value="NZ_CP060697.1"/>
</dbReference>
<dbReference type="SMART" id="SM00054">
    <property type="entry name" value="EFh"/>
    <property type="match status" value="4"/>
</dbReference>
<dbReference type="Pfam" id="PF13202">
    <property type="entry name" value="EF-hand_5"/>
    <property type="match status" value="2"/>
</dbReference>
<name>A0A7G9KZJ2_9SPHN</name>
<dbReference type="SUPFAM" id="SSF47473">
    <property type="entry name" value="EF-hand"/>
    <property type="match status" value="1"/>
</dbReference>
<evidence type="ECO:0000313" key="5">
    <source>
        <dbReference type="EMBL" id="QNM81791.1"/>
    </source>
</evidence>
<evidence type="ECO:0000313" key="6">
    <source>
        <dbReference type="Proteomes" id="UP000515861"/>
    </source>
</evidence>
<organism evidence="5 6">
    <name type="scientific">Sphingomonas sabuli</name>
    <dbReference type="NCBI Taxonomy" id="2764186"/>
    <lineage>
        <taxon>Bacteria</taxon>
        <taxon>Pseudomonadati</taxon>
        <taxon>Pseudomonadota</taxon>
        <taxon>Alphaproteobacteria</taxon>
        <taxon>Sphingomonadales</taxon>
        <taxon>Sphingomonadaceae</taxon>
        <taxon>Sphingomonas</taxon>
    </lineage>
</organism>
<keyword evidence="6" id="KW-1185">Reference proteome</keyword>
<sequence>MKTLFLAGAAALGAAAFAPVLAQAPTPAPAPQASDMHHGMRMGPVTRAAMLEKVQSHFAKLDADRNGVVTAAEMDAMRAQHQGRMGQRGEKRFDRLDANDDQAISKAEFDAAHAKMGDHRGKGMRMGGMGGRMIMRMADANKDGNVSLQEATAAAATHFDQADANRDGTLTREEMRAARKAHMGKRGA</sequence>
<dbReference type="InterPro" id="IPR018247">
    <property type="entry name" value="EF_Hand_1_Ca_BS"/>
</dbReference>
<feature type="signal peptide" evidence="3">
    <location>
        <begin position="1"/>
        <end position="22"/>
    </location>
</feature>
<dbReference type="AlphaFoldDB" id="A0A7G9KZJ2"/>
<evidence type="ECO:0000256" key="2">
    <source>
        <dbReference type="ARBA" id="ARBA00022737"/>
    </source>
</evidence>
<dbReference type="PROSITE" id="PS50222">
    <property type="entry name" value="EF_HAND_2"/>
    <property type="match status" value="2"/>
</dbReference>
<keyword evidence="2" id="KW-0677">Repeat</keyword>
<keyword evidence="3" id="KW-0732">Signal</keyword>
<dbReference type="PROSITE" id="PS00018">
    <property type="entry name" value="EF_HAND_1"/>
    <property type="match status" value="2"/>
</dbReference>
<feature type="chain" id="PRO_5029008854" evidence="3">
    <location>
        <begin position="23"/>
        <end position="188"/>
    </location>
</feature>
<feature type="domain" description="EF-hand" evidence="4">
    <location>
        <begin position="150"/>
        <end position="185"/>
    </location>
</feature>